<dbReference type="Pfam" id="PF19200">
    <property type="entry name" value="MupG_N"/>
    <property type="match status" value="1"/>
</dbReference>
<proteinExistence type="predicted"/>
<reference evidence="4" key="2">
    <citation type="submission" date="2022-06" db="EMBL/GenBank/DDBJ databases">
        <authorList>
            <person name="Holder M.E."/>
            <person name="Ajami N.J."/>
            <person name="Petrosino J.F."/>
        </authorList>
    </citation>
    <scope>NUCLEOTIDE SEQUENCE</scope>
    <source>
        <strain evidence="4">RMA 8861</strain>
    </source>
</reference>
<dbReference type="Proteomes" id="UP000280586">
    <property type="component" value="Chromosome"/>
</dbReference>
<keyword evidence="6" id="KW-1185">Reference proteome</keyword>
<dbReference type="KEGG" id="csep:CP523_04855"/>
<protein>
    <submittedName>
        <fullName evidence="3">DUF871 domain-containing protein</fullName>
    </submittedName>
    <submittedName>
        <fullName evidence="4">MupG family TIM beta-alpha barrel fold protein</fullName>
    </submittedName>
</protein>
<dbReference type="InterPro" id="IPR043797">
    <property type="entry name" value="MupG_N"/>
</dbReference>
<feature type="domain" description="6-phospho-N-acetylmuramidase N-terminal" evidence="2">
    <location>
        <begin position="4"/>
        <end position="235"/>
    </location>
</feature>
<dbReference type="OrthoDB" id="5809921at2"/>
<gene>
    <name evidence="3" type="ORF">CP523_04855</name>
    <name evidence="4" type="ORF">NH397_13110</name>
</gene>
<dbReference type="Proteomes" id="UP001055437">
    <property type="component" value="Chromosome"/>
</dbReference>
<accession>A0A9N7JKS0</accession>
<reference evidence="3 5" key="1">
    <citation type="submission" date="2017-09" db="EMBL/GenBank/DDBJ databases">
        <authorList>
            <person name="Thomas P."/>
            <person name="Seyboldt C."/>
        </authorList>
    </citation>
    <scope>NUCLEOTIDE SEQUENCE [LARGE SCALE GENOMIC DNA]</scope>
    <source>
        <strain evidence="3 5">DSM 7534</strain>
    </source>
</reference>
<name>A0A9N7JKS0_CLOSE</name>
<evidence type="ECO:0000313" key="3">
    <source>
        <dbReference type="EMBL" id="AYE33849.1"/>
    </source>
</evidence>
<dbReference type="Gene3D" id="3.20.20.70">
    <property type="entry name" value="Aldolase class I"/>
    <property type="match status" value="1"/>
</dbReference>
<evidence type="ECO:0000313" key="6">
    <source>
        <dbReference type="Proteomes" id="UP001055437"/>
    </source>
</evidence>
<organism evidence="3 5">
    <name type="scientific">Clostridium septicum</name>
    <dbReference type="NCBI Taxonomy" id="1504"/>
    <lineage>
        <taxon>Bacteria</taxon>
        <taxon>Bacillati</taxon>
        <taxon>Bacillota</taxon>
        <taxon>Clostridia</taxon>
        <taxon>Eubacteriales</taxon>
        <taxon>Clostridiaceae</taxon>
        <taxon>Clostridium</taxon>
    </lineage>
</organism>
<dbReference type="Pfam" id="PF05913">
    <property type="entry name" value="MupG_C"/>
    <property type="match status" value="1"/>
</dbReference>
<evidence type="ECO:0000259" key="1">
    <source>
        <dbReference type="Pfam" id="PF05913"/>
    </source>
</evidence>
<feature type="domain" description="6-phospho-N-acetylmuramidase C-terminal" evidence="1">
    <location>
        <begin position="242"/>
        <end position="353"/>
    </location>
</feature>
<dbReference type="PANTHER" id="PTHR38435">
    <property type="match status" value="1"/>
</dbReference>
<dbReference type="RefSeq" id="WP_066675764.1">
    <property type="nucleotide sequence ID" value="NZ_CABMIZ010000011.1"/>
</dbReference>
<dbReference type="AlphaFoldDB" id="A0A9N7JKS0"/>
<dbReference type="EMBL" id="CP023671">
    <property type="protein sequence ID" value="AYE33849.1"/>
    <property type="molecule type" value="Genomic_DNA"/>
</dbReference>
<dbReference type="EMBL" id="CP099799">
    <property type="protein sequence ID" value="USS00414.1"/>
    <property type="molecule type" value="Genomic_DNA"/>
</dbReference>
<dbReference type="GeneID" id="303560011"/>
<evidence type="ECO:0000259" key="2">
    <source>
        <dbReference type="Pfam" id="PF19200"/>
    </source>
</evidence>
<dbReference type="InterPro" id="IPR013785">
    <property type="entry name" value="Aldolase_TIM"/>
</dbReference>
<dbReference type="PANTHER" id="PTHR38435:SF2">
    <property type="entry name" value="DUF871 DOMAIN-CONTAINING PROTEIN"/>
    <property type="match status" value="1"/>
</dbReference>
<dbReference type="InterPro" id="IPR017853">
    <property type="entry name" value="GH"/>
</dbReference>
<evidence type="ECO:0000313" key="5">
    <source>
        <dbReference type="Proteomes" id="UP000280586"/>
    </source>
</evidence>
<dbReference type="InterPro" id="IPR043894">
    <property type="entry name" value="MupG_C"/>
</dbReference>
<evidence type="ECO:0000313" key="4">
    <source>
        <dbReference type="EMBL" id="USS00414.1"/>
    </source>
</evidence>
<sequence length="356" mass="40633">MAKGISIYFGLDYTLEKNLEYLDIANNYGFKEVFTSLHIPEMDYSEVVREFCLVVDKASALGMDITADISPKVFKFIGIEDDYEYFKRLGVKSIRLDFGYDINKIAKLSNNSYGLEIDLNASTITLDDLKKLKELGANFNNIKCTHNYYPKKYTGLGEDYFINQNKILKSYGLKVAAFVPSNNQRRGPIYDGLPTLECHRLGSAEMSWNHLIALGVDDIYFSDAYCSIDEIKSVAKLSDECVTLRVKTDKNITEKEKAILFGNIHCNRVDYSDVVIRSATVRGQDVKARKNDSYSYSGGMVTIDNELYKRYCGEVQIFIRDVKVDERSNVVCEVIKEDLYLLKHIKGNTKFIFVEV</sequence>
<dbReference type="InterPro" id="IPR008589">
    <property type="entry name" value="MupG"/>
</dbReference>
<dbReference type="InterPro" id="IPR029000">
    <property type="entry name" value="Cyclophilin-like_dom_sf"/>
</dbReference>
<dbReference type="Gene3D" id="2.40.100.10">
    <property type="entry name" value="Cyclophilin-like"/>
    <property type="match status" value="1"/>
</dbReference>
<dbReference type="SUPFAM" id="SSF50891">
    <property type="entry name" value="Cyclophilin-like"/>
    <property type="match status" value="1"/>
</dbReference>
<dbReference type="SUPFAM" id="SSF51445">
    <property type="entry name" value="(Trans)glycosidases"/>
    <property type="match status" value="1"/>
</dbReference>